<name>A0A420CL03_9FLAO</name>
<evidence type="ECO:0000313" key="1">
    <source>
        <dbReference type="EMBL" id="RKE79064.1"/>
    </source>
</evidence>
<reference evidence="1 2" key="1">
    <citation type="submission" date="2018-09" db="EMBL/GenBank/DDBJ databases">
        <title>Genomic Encyclopedia of Archaeal and Bacterial Type Strains, Phase II (KMG-II): from individual species to whole genera.</title>
        <authorList>
            <person name="Goeker M."/>
        </authorList>
    </citation>
    <scope>NUCLEOTIDE SEQUENCE [LARGE SCALE GENOMIC DNA]</scope>
    <source>
        <strain evidence="1 2">DSM 27620</strain>
    </source>
</reference>
<sequence>MPILLLAGNVSTKKPALKMKKLMILMALVMIKSKVFAQVIFGDGVGTPTDKTSVLVEFSNVGNRGLILPYVTDKTAITTPGSIIFDASTPTSAKAKYYNGTTWVDLSVQPANATSYLTIQPTARENANSKVVIGSNTSAADGILVLESTNKAMVLPITNSYQNIVNPAPGTMVLLTNGPLKTLAVYNGEQWSFWSY</sequence>
<proteinExistence type="predicted"/>
<organism evidence="1 2">
    <name type="scientific">Epilithonimonas arachidiradicis</name>
    <dbReference type="NCBI Taxonomy" id="1617282"/>
    <lineage>
        <taxon>Bacteria</taxon>
        <taxon>Pseudomonadati</taxon>
        <taxon>Bacteroidota</taxon>
        <taxon>Flavobacteriia</taxon>
        <taxon>Flavobacteriales</taxon>
        <taxon>Weeksellaceae</taxon>
        <taxon>Chryseobacterium group</taxon>
        <taxon>Epilithonimonas</taxon>
    </lineage>
</organism>
<dbReference type="Proteomes" id="UP000285906">
    <property type="component" value="Unassembled WGS sequence"/>
</dbReference>
<dbReference type="EMBL" id="RAQH01000012">
    <property type="protein sequence ID" value="RKE79064.1"/>
    <property type="molecule type" value="Genomic_DNA"/>
</dbReference>
<accession>A0A420CL03</accession>
<comment type="caution">
    <text evidence="1">The sequence shown here is derived from an EMBL/GenBank/DDBJ whole genome shotgun (WGS) entry which is preliminary data.</text>
</comment>
<dbReference type="AlphaFoldDB" id="A0A420CL03"/>
<evidence type="ECO:0000313" key="2">
    <source>
        <dbReference type="Proteomes" id="UP000285906"/>
    </source>
</evidence>
<gene>
    <name evidence="1" type="ORF">BXY58_3322</name>
</gene>
<protein>
    <submittedName>
        <fullName evidence="1">Uncharacterized protein</fullName>
    </submittedName>
</protein>